<evidence type="ECO:0008006" key="3">
    <source>
        <dbReference type="Google" id="ProtNLM"/>
    </source>
</evidence>
<name>A0A3G2L918_9FLAO</name>
<dbReference type="Proteomes" id="UP000276309">
    <property type="component" value="Chromosome"/>
</dbReference>
<dbReference type="AlphaFoldDB" id="A0A3G2L918"/>
<evidence type="ECO:0000313" key="2">
    <source>
        <dbReference type="Proteomes" id="UP000276309"/>
    </source>
</evidence>
<dbReference type="RefSeq" id="WP_121849758.1">
    <property type="nucleotide sequence ID" value="NZ_CP032050.1"/>
</dbReference>
<dbReference type="EMBL" id="CP032050">
    <property type="protein sequence ID" value="AYN68746.1"/>
    <property type="molecule type" value="Genomic_DNA"/>
</dbReference>
<reference evidence="1 2" key="1">
    <citation type="submission" date="2018-08" db="EMBL/GenBank/DDBJ databases">
        <title>The reduced genetic potential of extracellular carbohydrate catabolism in Euzebyella marina RN62, a Flavobacteriia bacterium isolated from the hadal water.</title>
        <authorList>
            <person name="Xue C."/>
        </authorList>
    </citation>
    <scope>NUCLEOTIDE SEQUENCE [LARGE SCALE GENOMIC DNA]</scope>
    <source>
        <strain evidence="1 2">RN62</strain>
    </source>
</reference>
<organism evidence="1 2">
    <name type="scientific">Euzebyella marina</name>
    <dbReference type="NCBI Taxonomy" id="1761453"/>
    <lineage>
        <taxon>Bacteria</taxon>
        <taxon>Pseudomonadati</taxon>
        <taxon>Bacteroidota</taxon>
        <taxon>Flavobacteriia</taxon>
        <taxon>Flavobacteriales</taxon>
        <taxon>Flavobacteriaceae</taxon>
        <taxon>Euzebyella</taxon>
    </lineage>
</organism>
<proteinExistence type="predicted"/>
<dbReference type="OrthoDB" id="955522at2"/>
<keyword evidence="2" id="KW-1185">Reference proteome</keyword>
<evidence type="ECO:0000313" key="1">
    <source>
        <dbReference type="EMBL" id="AYN68746.1"/>
    </source>
</evidence>
<sequence length="143" mass="16205">MKRLSFFILMALLTVSCSDSDDEIDPENPDLVGTWLLIEQYSDPGDGSGEYREVDSEKSIEFLEDGIFKSNGELCDLTIETGTNTSGTYVMNDTIVTQFSEENYLMPEECDIEDFKVYYHIEEGSLILSFPCIEGCGQKYEKK</sequence>
<dbReference type="KEGG" id="emar:D1013_15845"/>
<protein>
    <recommendedName>
        <fullName evidence="3">Lipocalin-like domain-containing protein</fullName>
    </recommendedName>
</protein>
<accession>A0A3G2L918</accession>
<dbReference type="PROSITE" id="PS51257">
    <property type="entry name" value="PROKAR_LIPOPROTEIN"/>
    <property type="match status" value="1"/>
</dbReference>
<gene>
    <name evidence="1" type="ORF">D1013_15845</name>
</gene>